<accession>A0A9P6BZ55</accession>
<dbReference type="Proteomes" id="UP000807342">
    <property type="component" value="Unassembled WGS sequence"/>
</dbReference>
<reference evidence="3" key="1">
    <citation type="submission" date="2020-11" db="EMBL/GenBank/DDBJ databases">
        <authorList>
            <consortium name="DOE Joint Genome Institute"/>
            <person name="Ahrendt S."/>
            <person name="Riley R."/>
            <person name="Andreopoulos W."/>
            <person name="Labutti K."/>
            <person name="Pangilinan J."/>
            <person name="Ruiz-Duenas F.J."/>
            <person name="Barrasa J.M."/>
            <person name="Sanchez-Garcia M."/>
            <person name="Camarero S."/>
            <person name="Miyauchi S."/>
            <person name="Serrano A."/>
            <person name="Linde D."/>
            <person name="Babiker R."/>
            <person name="Drula E."/>
            <person name="Ayuso-Fernandez I."/>
            <person name="Pacheco R."/>
            <person name="Padilla G."/>
            <person name="Ferreira P."/>
            <person name="Barriuso J."/>
            <person name="Kellner H."/>
            <person name="Castanera R."/>
            <person name="Alfaro M."/>
            <person name="Ramirez L."/>
            <person name="Pisabarro A.G."/>
            <person name="Kuo A."/>
            <person name="Tritt A."/>
            <person name="Lipzen A."/>
            <person name="He G."/>
            <person name="Yan M."/>
            <person name="Ng V."/>
            <person name="Cullen D."/>
            <person name="Martin F."/>
            <person name="Rosso M.-N."/>
            <person name="Henrissat B."/>
            <person name="Hibbett D."/>
            <person name="Martinez A.T."/>
            <person name="Grigoriev I.V."/>
        </authorList>
    </citation>
    <scope>NUCLEOTIDE SEQUENCE</scope>
    <source>
        <strain evidence="3">MF-IS2</strain>
    </source>
</reference>
<evidence type="ECO:0000313" key="3">
    <source>
        <dbReference type="EMBL" id="KAF9445012.1"/>
    </source>
</evidence>
<feature type="transmembrane region" description="Helical" evidence="2">
    <location>
        <begin position="241"/>
        <end position="261"/>
    </location>
</feature>
<dbReference type="AlphaFoldDB" id="A0A9P6BZ55"/>
<keyword evidence="2" id="KW-0812">Transmembrane</keyword>
<keyword evidence="4" id="KW-1185">Reference proteome</keyword>
<sequence length="306" mass="34040">MQDIVDQQSHTTSTTSCNDRSHADTNGPQVQGKSMIQYGRGRFCRTLIYSFIFAAVFLSAGIPYWFYRHHRPRTAEAIQSNLEYAQSETDPLHSSAWQSKCPQPLQTWKIHRIFIGFLLAFMFPMISVSPLPKCSWAYVFAVIGVVDGSVAFAICCLYEEHFGRLDASSSNKPLSDAWSKSLQHDWSHKQTLPFWVFISLPTMWFFGFLMAICMSILTIVIGEQIDVVESPNPACPSGRTGILRGFVSVTFLSAIASLIYIKSMANCFSTDGNIVGGTPPADDLTQGPTAIYAQVYVLPMGICTQE</sequence>
<dbReference type="EMBL" id="MU151331">
    <property type="protein sequence ID" value="KAF9445012.1"/>
    <property type="molecule type" value="Genomic_DNA"/>
</dbReference>
<keyword evidence="2" id="KW-1133">Transmembrane helix</keyword>
<feature type="transmembrane region" description="Helical" evidence="2">
    <location>
        <begin position="137"/>
        <end position="158"/>
    </location>
</feature>
<protein>
    <submittedName>
        <fullName evidence="3">Uncharacterized protein</fullName>
    </submittedName>
</protein>
<evidence type="ECO:0000256" key="1">
    <source>
        <dbReference type="SAM" id="MobiDB-lite"/>
    </source>
</evidence>
<proteinExistence type="predicted"/>
<feature type="transmembrane region" description="Helical" evidence="2">
    <location>
        <begin position="47"/>
        <end position="67"/>
    </location>
</feature>
<gene>
    <name evidence="3" type="ORF">P691DRAFT_806332</name>
</gene>
<organism evidence="3 4">
    <name type="scientific">Macrolepiota fuliginosa MF-IS2</name>
    <dbReference type="NCBI Taxonomy" id="1400762"/>
    <lineage>
        <taxon>Eukaryota</taxon>
        <taxon>Fungi</taxon>
        <taxon>Dikarya</taxon>
        <taxon>Basidiomycota</taxon>
        <taxon>Agaricomycotina</taxon>
        <taxon>Agaricomycetes</taxon>
        <taxon>Agaricomycetidae</taxon>
        <taxon>Agaricales</taxon>
        <taxon>Agaricineae</taxon>
        <taxon>Agaricaceae</taxon>
        <taxon>Macrolepiota</taxon>
    </lineage>
</organism>
<evidence type="ECO:0000256" key="2">
    <source>
        <dbReference type="SAM" id="Phobius"/>
    </source>
</evidence>
<feature type="region of interest" description="Disordered" evidence="1">
    <location>
        <begin position="1"/>
        <end position="31"/>
    </location>
</feature>
<keyword evidence="2" id="KW-0472">Membrane</keyword>
<evidence type="ECO:0000313" key="4">
    <source>
        <dbReference type="Proteomes" id="UP000807342"/>
    </source>
</evidence>
<name>A0A9P6BZ55_9AGAR</name>
<comment type="caution">
    <text evidence="3">The sequence shown here is derived from an EMBL/GenBank/DDBJ whole genome shotgun (WGS) entry which is preliminary data.</text>
</comment>
<feature type="transmembrane region" description="Helical" evidence="2">
    <location>
        <begin position="113"/>
        <end position="131"/>
    </location>
</feature>
<feature type="transmembrane region" description="Helical" evidence="2">
    <location>
        <begin position="194"/>
        <end position="221"/>
    </location>
</feature>